<feature type="compositionally biased region" description="Polar residues" evidence="1">
    <location>
        <begin position="245"/>
        <end position="266"/>
    </location>
</feature>
<evidence type="ECO:0000313" key="2">
    <source>
        <dbReference type="EMBL" id="CAB9523319.1"/>
    </source>
</evidence>
<proteinExistence type="predicted"/>
<organism evidence="2 3">
    <name type="scientific">Seminavis robusta</name>
    <dbReference type="NCBI Taxonomy" id="568900"/>
    <lineage>
        <taxon>Eukaryota</taxon>
        <taxon>Sar</taxon>
        <taxon>Stramenopiles</taxon>
        <taxon>Ochrophyta</taxon>
        <taxon>Bacillariophyta</taxon>
        <taxon>Bacillariophyceae</taxon>
        <taxon>Bacillariophycidae</taxon>
        <taxon>Naviculales</taxon>
        <taxon>Naviculaceae</taxon>
        <taxon>Seminavis</taxon>
    </lineage>
</organism>
<feature type="region of interest" description="Disordered" evidence="1">
    <location>
        <begin position="160"/>
        <end position="276"/>
    </location>
</feature>
<feature type="region of interest" description="Disordered" evidence="1">
    <location>
        <begin position="412"/>
        <end position="498"/>
    </location>
</feature>
<feature type="compositionally biased region" description="Basic and acidic residues" evidence="1">
    <location>
        <begin position="426"/>
        <end position="450"/>
    </location>
</feature>
<feature type="compositionally biased region" description="Low complexity" evidence="1">
    <location>
        <begin position="160"/>
        <end position="170"/>
    </location>
</feature>
<comment type="caution">
    <text evidence="2">The sequence shown here is derived from an EMBL/GenBank/DDBJ whole genome shotgun (WGS) entry which is preliminary data.</text>
</comment>
<feature type="compositionally biased region" description="Polar residues" evidence="1">
    <location>
        <begin position="199"/>
        <end position="211"/>
    </location>
</feature>
<evidence type="ECO:0000256" key="1">
    <source>
        <dbReference type="SAM" id="MobiDB-lite"/>
    </source>
</evidence>
<sequence length="686" mass="72682">MSTQNDGGRAIRRKLQPRALRFFRGLSESEKEEVIRHSEWVLRITGDRATIDDDGSNVSDVDSLAPALPRYINVPRTTAATTTSAAGSAAVETLSQLILEDCDSITDTSELPCVVAELVGVLQDRNSTSGARLEVETMLRQVVADFTGTLRQIISQAQTDTAATETNEATVPTQQASGQETHANNSTPTCAQQAPVAASTCTQIQNQTPSSHALGPSVPSDADHVTPPTPTNDVTPPALPAFLSATGSRPTSTTFRPSEASISRTGSDPPAEHYGTVTRSDGAIAAGSGLGGSTLSAVDPSMMEAFFEFLQTFNGPGSSTVIQQSPVSGHNIERNTPNSQIGPNDHLYERLSVLNLSPETIRPSRSFEDPSATGEKESKASVFADGKSISVDPPAIYPTVPEACRYVTSGVAERPNPSRVPAPVELSRRAKPDTNARSADRATEASRGDGEPSLAPPQSSGAALEPFINDQTNSSASASTDRQQRDTSGVTLDPILEDPSSVTLEGTIVQFPRRVSGGTTMSQSHIHPSKSVAENTPKPFIPTRSTHITRAWQGAVETTMVAANHDEPAKPAQAQGLDRTLHERTLEPMPANEPLGTPTMSSRPVVARVENQKMAHISDPPLRNYKLNAVDSDGSSRIQVIPVSSDESSGGLVYAKATPIPEGTSLDELPSLQLDAVDARCRCIIL</sequence>
<gene>
    <name evidence="2" type="ORF">SEMRO_1403_G269660.1</name>
</gene>
<name>A0A9N8EQK9_9STRA</name>
<protein>
    <submittedName>
        <fullName evidence="2">Uncharacterized protein</fullName>
    </submittedName>
</protein>
<feature type="region of interest" description="Disordered" evidence="1">
    <location>
        <begin position="361"/>
        <end position="381"/>
    </location>
</feature>
<dbReference type="Proteomes" id="UP001153069">
    <property type="component" value="Unassembled WGS sequence"/>
</dbReference>
<dbReference type="AlphaFoldDB" id="A0A9N8EQK9"/>
<feature type="compositionally biased region" description="Polar residues" evidence="1">
    <location>
        <begin position="171"/>
        <end position="192"/>
    </location>
</feature>
<feature type="region of interest" description="Disordered" evidence="1">
    <location>
        <begin position="517"/>
        <end position="540"/>
    </location>
</feature>
<accession>A0A9N8EQK9</accession>
<dbReference type="EMBL" id="CAICTM010001401">
    <property type="protein sequence ID" value="CAB9523319.1"/>
    <property type="molecule type" value="Genomic_DNA"/>
</dbReference>
<keyword evidence="3" id="KW-1185">Reference proteome</keyword>
<reference evidence="2" key="1">
    <citation type="submission" date="2020-06" db="EMBL/GenBank/DDBJ databases">
        <authorList>
            <consortium name="Plant Systems Biology data submission"/>
        </authorList>
    </citation>
    <scope>NUCLEOTIDE SEQUENCE</scope>
    <source>
        <strain evidence="2">D6</strain>
    </source>
</reference>
<feature type="compositionally biased region" description="Polar residues" evidence="1">
    <location>
        <begin position="517"/>
        <end position="526"/>
    </location>
</feature>
<feature type="compositionally biased region" description="Polar residues" evidence="1">
    <location>
        <begin position="469"/>
        <end position="490"/>
    </location>
</feature>
<evidence type="ECO:0000313" key="3">
    <source>
        <dbReference type="Proteomes" id="UP001153069"/>
    </source>
</evidence>